<dbReference type="SUPFAM" id="SSF55811">
    <property type="entry name" value="Nudix"/>
    <property type="match status" value="1"/>
</dbReference>
<dbReference type="STRING" id="1798373.A2154_01115"/>
<comment type="caution">
    <text evidence="3">The sequence shown here is derived from an EMBL/GenBank/DDBJ whole genome shotgun (WGS) entry which is preliminary data.</text>
</comment>
<name>A0A1F5Z9I2_9BACT</name>
<dbReference type="Proteomes" id="UP000176854">
    <property type="component" value="Unassembled WGS sequence"/>
</dbReference>
<dbReference type="EMBL" id="MFJC01000045">
    <property type="protein sequence ID" value="OGG08817.1"/>
    <property type="molecule type" value="Genomic_DNA"/>
</dbReference>
<dbReference type="AlphaFoldDB" id="A0A1F5Z9I2"/>
<dbReference type="InterPro" id="IPR020084">
    <property type="entry name" value="NUDIX_hydrolase_CS"/>
</dbReference>
<dbReference type="PANTHER" id="PTHR43736">
    <property type="entry name" value="ADP-RIBOSE PYROPHOSPHATASE"/>
    <property type="match status" value="1"/>
</dbReference>
<evidence type="ECO:0000313" key="3">
    <source>
        <dbReference type="EMBL" id="OGG08817.1"/>
    </source>
</evidence>
<feature type="domain" description="Nudix hydrolase" evidence="2">
    <location>
        <begin position="4"/>
        <end position="144"/>
    </location>
</feature>
<dbReference type="InterPro" id="IPR000086">
    <property type="entry name" value="NUDIX_hydrolase_dom"/>
</dbReference>
<protein>
    <recommendedName>
        <fullName evidence="2">Nudix hydrolase domain-containing protein</fullName>
    </recommendedName>
</protein>
<evidence type="ECO:0000256" key="1">
    <source>
        <dbReference type="ARBA" id="ARBA00022801"/>
    </source>
</evidence>
<dbReference type="PROSITE" id="PS51462">
    <property type="entry name" value="NUDIX"/>
    <property type="match status" value="1"/>
</dbReference>
<dbReference type="Gene3D" id="3.90.79.10">
    <property type="entry name" value="Nucleoside Triphosphate Pyrophosphohydrolase"/>
    <property type="match status" value="1"/>
</dbReference>
<gene>
    <name evidence="3" type="ORF">A2154_01115</name>
</gene>
<keyword evidence="1" id="KW-0378">Hydrolase</keyword>
<proteinExistence type="predicted"/>
<dbReference type="Pfam" id="PF00293">
    <property type="entry name" value="NUDIX"/>
    <property type="match status" value="1"/>
</dbReference>
<sequence>MSGKLKPGVDYIAITTPFYCNDGNGTFVFHKRSRFCRDEQGRWDFGSGQLEFGENPREGVLREVLEEYGCEGEIQEQLPAHSILREHNGIRTHWLAIPFFVKVDLNKVKKNDSEKIEAVGFFTLDDLPTPLHTGAAFTMEHFGKHFAKYGSKRSLNIKEGQYFAAFIPKKK</sequence>
<dbReference type="CDD" id="cd02883">
    <property type="entry name" value="NUDIX_Hydrolase"/>
    <property type="match status" value="1"/>
</dbReference>
<accession>A0A1F5Z9I2</accession>
<dbReference type="PANTHER" id="PTHR43736:SF1">
    <property type="entry name" value="DIHYDRONEOPTERIN TRIPHOSPHATE DIPHOSPHATASE"/>
    <property type="match status" value="1"/>
</dbReference>
<dbReference type="InterPro" id="IPR015797">
    <property type="entry name" value="NUDIX_hydrolase-like_dom_sf"/>
</dbReference>
<dbReference type="PROSITE" id="PS00893">
    <property type="entry name" value="NUDIX_BOX"/>
    <property type="match status" value="1"/>
</dbReference>
<dbReference type="GO" id="GO:0016787">
    <property type="term" value="F:hydrolase activity"/>
    <property type="evidence" value="ECO:0007669"/>
    <property type="project" value="UniProtKB-KW"/>
</dbReference>
<reference evidence="3 4" key="1">
    <citation type="journal article" date="2016" name="Nat. Commun.">
        <title>Thousands of microbial genomes shed light on interconnected biogeochemical processes in an aquifer system.</title>
        <authorList>
            <person name="Anantharaman K."/>
            <person name="Brown C.T."/>
            <person name="Hug L.A."/>
            <person name="Sharon I."/>
            <person name="Castelle C.J."/>
            <person name="Probst A.J."/>
            <person name="Thomas B.C."/>
            <person name="Singh A."/>
            <person name="Wilkins M.J."/>
            <person name="Karaoz U."/>
            <person name="Brodie E.L."/>
            <person name="Williams K.H."/>
            <person name="Hubbard S.S."/>
            <person name="Banfield J.F."/>
        </authorList>
    </citation>
    <scope>NUCLEOTIDE SEQUENCE [LARGE SCALE GENOMIC DNA]</scope>
</reference>
<organism evidence="3 4">
    <name type="scientific">Candidatus Gottesmanbacteria bacterium RBG_16_43_7</name>
    <dbReference type="NCBI Taxonomy" id="1798373"/>
    <lineage>
        <taxon>Bacteria</taxon>
        <taxon>Candidatus Gottesmaniibacteriota</taxon>
    </lineage>
</organism>
<evidence type="ECO:0000313" key="4">
    <source>
        <dbReference type="Proteomes" id="UP000176854"/>
    </source>
</evidence>
<evidence type="ECO:0000259" key="2">
    <source>
        <dbReference type="PROSITE" id="PS51462"/>
    </source>
</evidence>